<sequence length="248" mass="25541">MPPALVRPYVSALANSQKLPAEHPFGASATTRSTSLPYHPRHLDPSPTAVTPALRARTVVRLHRKRRHPALTWAVMTLTLASTGLALMTGDGAATSPPDGGPVTAAQASRLQIAVIPAPALSGLAPAPPAAEPITQAATAPAGGAVIGPAGLCLDARASAVQLHRCTGSTTQLWTAPADGTLRTAGRCLQPAAYRLILVRCTGGPAQRWDATRGTLVARSLRQCLTGRGGEAYLAACTGGASQRWRLP</sequence>
<reference evidence="3" key="1">
    <citation type="submission" date="2021-04" db="EMBL/GenBank/DDBJ databases">
        <title>Dactylosporangium aurantiacum NRRL B-8018 full assembly.</title>
        <authorList>
            <person name="Hartkoorn R.C."/>
            <person name="Beaudoing E."/>
            <person name="Hot D."/>
        </authorList>
    </citation>
    <scope>NUCLEOTIDE SEQUENCE</scope>
    <source>
        <strain evidence="3">NRRL B-8018</strain>
    </source>
</reference>
<dbReference type="Gene3D" id="2.80.10.50">
    <property type="match status" value="1"/>
</dbReference>
<dbReference type="EMBL" id="CP073767">
    <property type="protein sequence ID" value="UWZ54412.1"/>
    <property type="molecule type" value="Genomic_DNA"/>
</dbReference>
<gene>
    <name evidence="3" type="ORF">Daura_49600</name>
</gene>
<feature type="domain" description="Ricin B lectin" evidence="2">
    <location>
        <begin position="142"/>
        <end position="248"/>
    </location>
</feature>
<dbReference type="Pfam" id="PF00652">
    <property type="entry name" value="Ricin_B_lectin"/>
    <property type="match status" value="1"/>
</dbReference>
<proteinExistence type="predicted"/>
<accession>A0A9Q9II88</accession>
<dbReference type="Proteomes" id="UP001058003">
    <property type="component" value="Chromosome"/>
</dbReference>
<evidence type="ECO:0000313" key="4">
    <source>
        <dbReference type="Proteomes" id="UP001058003"/>
    </source>
</evidence>
<evidence type="ECO:0000259" key="2">
    <source>
        <dbReference type="SMART" id="SM00458"/>
    </source>
</evidence>
<dbReference type="OrthoDB" id="3298556at2"/>
<protein>
    <submittedName>
        <fullName evidence="3">Ricin-type beta-trefoil lectin domain protein</fullName>
    </submittedName>
</protein>
<dbReference type="SMART" id="SM00458">
    <property type="entry name" value="RICIN"/>
    <property type="match status" value="1"/>
</dbReference>
<evidence type="ECO:0000313" key="3">
    <source>
        <dbReference type="EMBL" id="UWZ54412.1"/>
    </source>
</evidence>
<dbReference type="KEGG" id="daur:Daura_49600"/>
<organism evidence="3 4">
    <name type="scientific">Dactylosporangium aurantiacum</name>
    <dbReference type="NCBI Taxonomy" id="35754"/>
    <lineage>
        <taxon>Bacteria</taxon>
        <taxon>Bacillati</taxon>
        <taxon>Actinomycetota</taxon>
        <taxon>Actinomycetes</taxon>
        <taxon>Micromonosporales</taxon>
        <taxon>Micromonosporaceae</taxon>
        <taxon>Dactylosporangium</taxon>
    </lineage>
</organism>
<dbReference type="SUPFAM" id="SSF50370">
    <property type="entry name" value="Ricin B-like lectins"/>
    <property type="match status" value="1"/>
</dbReference>
<dbReference type="AlphaFoldDB" id="A0A9Q9II88"/>
<name>A0A9Q9II88_9ACTN</name>
<feature type="region of interest" description="Disordered" evidence="1">
    <location>
        <begin position="22"/>
        <end position="48"/>
    </location>
</feature>
<dbReference type="InterPro" id="IPR000772">
    <property type="entry name" value="Ricin_B_lectin"/>
</dbReference>
<keyword evidence="4" id="KW-1185">Reference proteome</keyword>
<dbReference type="RefSeq" id="WP_033364983.1">
    <property type="nucleotide sequence ID" value="NZ_CP073767.1"/>
</dbReference>
<evidence type="ECO:0000256" key="1">
    <source>
        <dbReference type="SAM" id="MobiDB-lite"/>
    </source>
</evidence>
<dbReference type="PROSITE" id="PS50231">
    <property type="entry name" value="RICIN_B_LECTIN"/>
    <property type="match status" value="1"/>
</dbReference>
<dbReference type="InterPro" id="IPR035992">
    <property type="entry name" value="Ricin_B-like_lectins"/>
</dbReference>